<evidence type="ECO:0008006" key="4">
    <source>
        <dbReference type="Google" id="ProtNLM"/>
    </source>
</evidence>
<evidence type="ECO:0000256" key="1">
    <source>
        <dbReference type="SAM" id="Coils"/>
    </source>
</evidence>
<feature type="coiled-coil region" evidence="1">
    <location>
        <begin position="191"/>
        <end position="218"/>
    </location>
</feature>
<keyword evidence="2" id="KW-0812">Transmembrane</keyword>
<evidence type="ECO:0000256" key="2">
    <source>
        <dbReference type="SAM" id="Phobius"/>
    </source>
</evidence>
<dbReference type="EMBL" id="AP013353">
    <property type="protein sequence ID" value="BAP01155.1"/>
    <property type="molecule type" value="Genomic_DNA"/>
</dbReference>
<reference evidence="3" key="1">
    <citation type="journal article" date="2014" name="Appl. Environ. Microbiol.">
        <title>Molecular Epidemiology of Cases of Mycoplasma californicum Infection in Japan.</title>
        <authorList>
            <person name="Hata E."/>
            <person name="Suzuki K."/>
            <person name="Hanyu H."/>
            <person name="Itoh M."/>
            <person name="Higuchi H."/>
            <person name="Kobayashi H."/>
        </authorList>
    </citation>
    <scope>NUCLEOTIDE SEQUENCE</scope>
    <source>
        <strain evidence="3">HAZ160_1</strain>
    </source>
</reference>
<reference evidence="3" key="3">
    <citation type="journal article" date="2019" name="Vet. Microbiol.">
        <title>Mutations associated with change of susceptibility to lincosamides and/or macrolides in field and laboratory-derived Mycoplasma californicum strains in Japan, and development of a rapid detection method for these mutations.</title>
        <authorList>
            <person name="Hata E."/>
            <person name="Nagai K."/>
            <person name="Murakami K."/>
        </authorList>
    </citation>
    <scope>NUCLEOTIDE SEQUENCE</scope>
    <source>
        <strain evidence="3">HAZ160_1</strain>
    </source>
</reference>
<keyword evidence="1" id="KW-0175">Coiled coil</keyword>
<dbReference type="RefSeq" id="WP_125075642.1">
    <property type="nucleotide sequence ID" value="NZ_AP013353.1"/>
</dbReference>
<sequence>MIKLATNPQLTNKSNGTNPTMIALLCIVVFLCLLLNCLFIFLLFRKNKLTRCANDVKKWKDYIYLNNHENQSTLKRLESISKTNNSMIENQQKIDNLMNQMRKTCEILSPLIREFNEATRKTQLHKVNNLYPQIKKYFNNYKKCNSEFKSMSDLLNSHWNAIEISVMNTYEVLKVLEDTLRESKEQYNLSYTRLHKELISLRSKTQELEKQRESKNIQDVSGKLNDHDHRVRTFASRVSHMPIIEWLSHHYMPQLLNDLKKIEPNANLISDMDARLIKIQNNLFNSAFQFTLTDMRTWLRDHAIARRNHNLRVQIHKYAQKSLSIIEKSIQKSNLALQELEQKYSIQQSGDITTLQSRLQNLNADFNTIKNNAVGQEMISLLSIDALNESLINWVYQYNDIVKQINQQQFSMSYYRYYLEILEIWYISIINERHIVEQSSENEKIFNELIEKQQKMWQKDRKNISIYLTEFIEKLQQSYRIITKAKTYKYMSSELIKSILVYRIDNPTIDAIIDRANEYLGTKHYEKAFKIITDLIKKERLNVHKNFN</sequence>
<protein>
    <recommendedName>
        <fullName evidence="4">Septation ring formation regulator</fullName>
    </recommendedName>
</protein>
<dbReference type="KEGG" id="mcm:MCAL160_0697"/>
<evidence type="ECO:0000313" key="3">
    <source>
        <dbReference type="EMBL" id="BAP01155.1"/>
    </source>
</evidence>
<accession>A0AAT9F8C9</accession>
<dbReference type="AlphaFoldDB" id="A0AAT9F8C9"/>
<name>A0AAT9F8C9_9BACT</name>
<reference evidence="3" key="4">
    <citation type="submission" date="2024-06" db="EMBL/GenBank/DDBJ databases">
        <authorList>
            <consortium name="Mycoplasma californicum genome sequencing consortium"/>
            <person name="Hata E."/>
            <person name="Tanaka K."/>
            <person name="Tamamura Y."/>
        </authorList>
    </citation>
    <scope>NUCLEOTIDE SEQUENCE</scope>
    <source>
        <strain evidence="3">HAZ160_1</strain>
    </source>
</reference>
<feature type="transmembrane region" description="Helical" evidence="2">
    <location>
        <begin position="20"/>
        <end position="44"/>
    </location>
</feature>
<organism evidence="3">
    <name type="scientific">Mycoplasmopsis californica HAZ160_1</name>
    <dbReference type="NCBI Taxonomy" id="1397850"/>
    <lineage>
        <taxon>Bacteria</taxon>
        <taxon>Bacillati</taxon>
        <taxon>Mycoplasmatota</taxon>
        <taxon>Mycoplasmoidales</taxon>
        <taxon>Metamycoplasmataceae</taxon>
        <taxon>Mycoplasmopsis</taxon>
    </lineage>
</organism>
<keyword evidence="2" id="KW-1133">Transmembrane helix</keyword>
<feature type="coiled-coil region" evidence="1">
    <location>
        <begin position="323"/>
        <end position="372"/>
    </location>
</feature>
<reference evidence="3" key="2">
    <citation type="journal article" date="2014" name="Genome Announc.">
        <title>Complete Genome Sequence of Mycoplasma californicum Strain HAZ160_1 from Bovine Mastitic Milk in Japan.</title>
        <authorList>
            <person name="Hata E."/>
            <person name="Murakami K."/>
        </authorList>
    </citation>
    <scope>NUCLEOTIDE SEQUENCE</scope>
    <source>
        <strain evidence="3">HAZ160_1</strain>
    </source>
</reference>
<proteinExistence type="predicted"/>
<gene>
    <name evidence="3" type="ORF">MCAL160_0697</name>
</gene>
<keyword evidence="2" id="KW-0472">Membrane</keyword>